<dbReference type="OrthoDB" id="3789280at2"/>
<keyword evidence="1" id="KW-0472">Membrane</keyword>
<dbReference type="Proteomes" id="UP000313231">
    <property type="component" value="Unassembled WGS sequence"/>
</dbReference>
<sequence length="100" mass="10181">MSAFLAIVAVGLGTFACRAVFIIGLARRALPAPVLHALEYVGPATLSALIVAMMISDGHVEVGAAELAGLGVAAAIGLRTTNLTLILFAGMCAYWGVRAI</sequence>
<evidence type="ECO:0000256" key="1">
    <source>
        <dbReference type="SAM" id="Phobius"/>
    </source>
</evidence>
<evidence type="ECO:0000313" key="3">
    <source>
        <dbReference type="Proteomes" id="UP000313231"/>
    </source>
</evidence>
<feature type="transmembrane region" description="Helical" evidence="1">
    <location>
        <begin position="37"/>
        <end position="55"/>
    </location>
</feature>
<keyword evidence="1" id="KW-1133">Transmembrane helix</keyword>
<dbReference type="EMBL" id="VDMP01000013">
    <property type="protein sequence ID" value="TNM48289.1"/>
    <property type="molecule type" value="Genomic_DNA"/>
</dbReference>
<reference evidence="2 3" key="1">
    <citation type="journal article" date="2016" name="Int. J. Syst. Evol. Microbiol.">
        <title>Nocardioides albidus sp. nov., an actinobacterium isolated from garden soil.</title>
        <authorList>
            <person name="Singh H."/>
            <person name="Du J."/>
            <person name="Trinh H."/>
            <person name="Won K."/>
            <person name="Yang J.E."/>
            <person name="Yin C."/>
            <person name="Kook M."/>
            <person name="Yi T.H."/>
        </authorList>
    </citation>
    <scope>NUCLEOTIDE SEQUENCE [LARGE SCALE GENOMIC DNA]</scope>
    <source>
        <strain evidence="2 3">CCTCC AB 2015297</strain>
    </source>
</reference>
<keyword evidence="1" id="KW-0812">Transmembrane</keyword>
<feature type="transmembrane region" description="Helical" evidence="1">
    <location>
        <begin position="67"/>
        <end position="97"/>
    </location>
</feature>
<proteinExistence type="predicted"/>
<dbReference type="RefSeq" id="WP_139621188.1">
    <property type="nucleotide sequence ID" value="NZ_VDMP01000013.1"/>
</dbReference>
<keyword evidence="3" id="KW-1185">Reference proteome</keyword>
<organism evidence="2 3">
    <name type="scientific">Nocardioides albidus</name>
    <dbReference type="NCBI Taxonomy" id="1517589"/>
    <lineage>
        <taxon>Bacteria</taxon>
        <taxon>Bacillati</taxon>
        <taxon>Actinomycetota</taxon>
        <taxon>Actinomycetes</taxon>
        <taxon>Propionibacteriales</taxon>
        <taxon>Nocardioidaceae</taxon>
        <taxon>Nocardioides</taxon>
    </lineage>
</organism>
<dbReference type="AlphaFoldDB" id="A0A5C4WM13"/>
<feature type="transmembrane region" description="Helical" evidence="1">
    <location>
        <begin position="6"/>
        <end position="25"/>
    </location>
</feature>
<gene>
    <name evidence="2" type="ORF">FHP29_01925</name>
</gene>
<dbReference type="Pfam" id="PF05437">
    <property type="entry name" value="AzlD"/>
    <property type="match status" value="1"/>
</dbReference>
<evidence type="ECO:0000313" key="2">
    <source>
        <dbReference type="EMBL" id="TNM48289.1"/>
    </source>
</evidence>
<protein>
    <submittedName>
        <fullName evidence="2">AzlD domain-containing protein</fullName>
    </submittedName>
</protein>
<accession>A0A5C4WM13</accession>
<comment type="caution">
    <text evidence="2">The sequence shown here is derived from an EMBL/GenBank/DDBJ whole genome shotgun (WGS) entry which is preliminary data.</text>
</comment>
<dbReference type="InterPro" id="IPR008407">
    <property type="entry name" value="Brnchd-chn_aa_trnsp_AzlD"/>
</dbReference>
<name>A0A5C4WM13_9ACTN</name>